<keyword evidence="9" id="KW-1185">Reference proteome</keyword>
<dbReference type="InterPro" id="IPR050859">
    <property type="entry name" value="Class-I_PLP-dep_aminotransf"/>
</dbReference>
<accession>A5E7Q6</accession>
<dbReference type="Proteomes" id="UP000001996">
    <property type="component" value="Unassembled WGS sequence"/>
</dbReference>
<dbReference type="GO" id="GO:0009074">
    <property type="term" value="P:aromatic amino acid family catabolic process"/>
    <property type="evidence" value="ECO:0007669"/>
    <property type="project" value="TreeGrafter"/>
</dbReference>
<dbReference type="PANTHER" id="PTHR42790">
    <property type="entry name" value="AMINOTRANSFERASE"/>
    <property type="match status" value="1"/>
</dbReference>
<dbReference type="Pfam" id="PF00155">
    <property type="entry name" value="Aminotran_1_2"/>
    <property type="match status" value="1"/>
</dbReference>
<dbReference type="InterPro" id="IPR004839">
    <property type="entry name" value="Aminotransferase_I/II_large"/>
</dbReference>
<dbReference type="GO" id="GO:0019878">
    <property type="term" value="P:lysine biosynthetic process via aminoadipic acid"/>
    <property type="evidence" value="ECO:0007669"/>
    <property type="project" value="TreeGrafter"/>
</dbReference>
<dbReference type="KEGG" id="lel:PVL30_004402"/>
<dbReference type="InterPro" id="IPR015424">
    <property type="entry name" value="PyrdxlP-dep_Trfase"/>
</dbReference>
<sequence length="530" mass="59438">MAKSIEQLISKRAKGRTSSHFTNGPSEAPPAGFKPHPKPLLLSYGTPNNGFFPIDSLDINLVNFPFEHLDKYNLPQDSLQKLSISIKNGNDTNGQSSKNIDKEKEEFPTFQVTRHFDDPNLTDLSTGLQYAAVEGHAPLLEFTKNFITRAHKPANDEWGLIITTGASDGLNKAVDAVLDNGDVILIEEFTFTPFLRFVDNAGAIPIPVKIALSSDSNGLDLDHLQSLLENWQVHHKDLPKPKALYTIATGQNPTGFTQSVEFRKKVYLLAQKHDLIIIEDDPYGYLTLPKYEAPSKDGFETPFRRELAKLAKQLTIDEYLKDHLTPSYLELDLDGRVIRVETFSKLFAPGLRLGFIIAHQKIINVIKNYAEVINRGASGVAQLIVNDVIQGKLGGVDGWLNWILKMRATYLLRKDLLVHTILQSEAYKQGLVDIIDPKAGMFVTFKIKFLDGRPEDEIVDKVQQLFWKIISYGVSVVPGNKMTVDAKFSASRSNFFRLCYAPANNDEDLVESGKRLTEAVLEFYKNGEKF</sequence>
<dbReference type="GO" id="GO:0008793">
    <property type="term" value="F:aromatic-amino-acid transaminase activity"/>
    <property type="evidence" value="ECO:0007669"/>
    <property type="project" value="TreeGrafter"/>
</dbReference>
<proteinExistence type="inferred from homology"/>
<dbReference type="SUPFAM" id="SSF53383">
    <property type="entry name" value="PLP-dependent transferases"/>
    <property type="match status" value="1"/>
</dbReference>
<dbReference type="HOGENOM" id="CLU_017584_0_5_1"/>
<evidence type="ECO:0000256" key="2">
    <source>
        <dbReference type="ARBA" id="ARBA00007441"/>
    </source>
</evidence>
<dbReference type="Gene3D" id="3.40.640.10">
    <property type="entry name" value="Type I PLP-dependent aspartate aminotransferase-like (Major domain)"/>
    <property type="match status" value="1"/>
</dbReference>
<feature type="domain" description="Aminotransferase class I/classII large" evidence="7">
    <location>
        <begin position="121"/>
        <end position="508"/>
    </location>
</feature>
<dbReference type="OrthoDB" id="691673at2759"/>
<name>A5E7Q6_LODEL</name>
<dbReference type="GO" id="GO:0047536">
    <property type="term" value="F:2-aminoadipate transaminase activity"/>
    <property type="evidence" value="ECO:0007669"/>
    <property type="project" value="TreeGrafter"/>
</dbReference>
<dbReference type="CDD" id="cd00609">
    <property type="entry name" value="AAT_like"/>
    <property type="match status" value="1"/>
</dbReference>
<evidence type="ECO:0000313" key="9">
    <source>
        <dbReference type="Proteomes" id="UP000001996"/>
    </source>
</evidence>
<evidence type="ECO:0000256" key="4">
    <source>
        <dbReference type="ARBA" id="ARBA00022679"/>
    </source>
</evidence>
<evidence type="ECO:0000256" key="3">
    <source>
        <dbReference type="ARBA" id="ARBA00022576"/>
    </source>
</evidence>
<dbReference type="AlphaFoldDB" id="A5E7Q6"/>
<evidence type="ECO:0000256" key="5">
    <source>
        <dbReference type="ARBA" id="ARBA00022898"/>
    </source>
</evidence>
<evidence type="ECO:0000256" key="1">
    <source>
        <dbReference type="ARBA" id="ARBA00001933"/>
    </source>
</evidence>
<keyword evidence="5" id="KW-0663">Pyridoxal phosphate</keyword>
<dbReference type="GO" id="GO:0006571">
    <property type="term" value="P:tyrosine biosynthetic process"/>
    <property type="evidence" value="ECO:0007669"/>
    <property type="project" value="TreeGrafter"/>
</dbReference>
<dbReference type="PANTHER" id="PTHR42790:SF2">
    <property type="entry name" value="AROMATIC AMINO ACID AMINOTRANSFERASE 2"/>
    <property type="match status" value="1"/>
</dbReference>
<protein>
    <recommendedName>
        <fullName evidence="7">Aminotransferase class I/classII large domain-containing protein</fullName>
    </recommendedName>
</protein>
<evidence type="ECO:0000256" key="6">
    <source>
        <dbReference type="SAM" id="MobiDB-lite"/>
    </source>
</evidence>
<comment type="similarity">
    <text evidence="2">Belongs to the class-I pyridoxal-phosphate-dependent aminotransferase family.</text>
</comment>
<comment type="cofactor">
    <cofactor evidence="1">
        <name>pyridoxal 5'-phosphate</name>
        <dbReference type="ChEBI" id="CHEBI:597326"/>
    </cofactor>
</comment>
<dbReference type="GeneID" id="5230170"/>
<dbReference type="STRING" id="379508.A5E7Q6"/>
<keyword evidence="3" id="KW-0032">Aminotransferase</keyword>
<dbReference type="InParanoid" id="A5E7Q6"/>
<organism evidence="8 9">
    <name type="scientific">Lodderomyces elongisporus (strain ATCC 11503 / CBS 2605 / JCM 1781 / NBRC 1676 / NRRL YB-4239)</name>
    <name type="common">Yeast</name>
    <name type="synonym">Saccharomyces elongisporus</name>
    <dbReference type="NCBI Taxonomy" id="379508"/>
    <lineage>
        <taxon>Eukaryota</taxon>
        <taxon>Fungi</taxon>
        <taxon>Dikarya</taxon>
        <taxon>Ascomycota</taxon>
        <taxon>Saccharomycotina</taxon>
        <taxon>Pichiomycetes</taxon>
        <taxon>Debaryomycetaceae</taxon>
        <taxon>Candida/Lodderomyces clade</taxon>
        <taxon>Lodderomyces</taxon>
    </lineage>
</organism>
<dbReference type="eggNOG" id="KOG0634">
    <property type="taxonomic scope" value="Eukaryota"/>
</dbReference>
<evidence type="ECO:0000313" key="8">
    <source>
        <dbReference type="EMBL" id="EDK47464.1"/>
    </source>
</evidence>
<gene>
    <name evidence="8" type="ORF">LELG_05645</name>
</gene>
<reference evidence="8 9" key="1">
    <citation type="journal article" date="2009" name="Nature">
        <title>Evolution of pathogenicity and sexual reproduction in eight Candida genomes.</title>
        <authorList>
            <person name="Butler G."/>
            <person name="Rasmussen M.D."/>
            <person name="Lin M.F."/>
            <person name="Santos M.A."/>
            <person name="Sakthikumar S."/>
            <person name="Munro C.A."/>
            <person name="Rheinbay E."/>
            <person name="Grabherr M."/>
            <person name="Forche A."/>
            <person name="Reedy J.L."/>
            <person name="Agrafioti I."/>
            <person name="Arnaud M.B."/>
            <person name="Bates S."/>
            <person name="Brown A.J."/>
            <person name="Brunke S."/>
            <person name="Costanzo M.C."/>
            <person name="Fitzpatrick D.A."/>
            <person name="de Groot P.W."/>
            <person name="Harris D."/>
            <person name="Hoyer L.L."/>
            <person name="Hube B."/>
            <person name="Klis F.M."/>
            <person name="Kodira C."/>
            <person name="Lennard N."/>
            <person name="Logue M.E."/>
            <person name="Martin R."/>
            <person name="Neiman A.M."/>
            <person name="Nikolaou E."/>
            <person name="Quail M.A."/>
            <person name="Quinn J."/>
            <person name="Santos M.C."/>
            <person name="Schmitzberger F.F."/>
            <person name="Sherlock G."/>
            <person name="Shah P."/>
            <person name="Silverstein K.A."/>
            <person name="Skrzypek M.S."/>
            <person name="Soll D."/>
            <person name="Staggs R."/>
            <person name="Stansfield I."/>
            <person name="Stumpf M.P."/>
            <person name="Sudbery P.E."/>
            <person name="Srikantha T."/>
            <person name="Zeng Q."/>
            <person name="Berman J."/>
            <person name="Berriman M."/>
            <person name="Heitman J."/>
            <person name="Gow N.A."/>
            <person name="Lorenz M.C."/>
            <person name="Birren B.W."/>
            <person name="Kellis M."/>
            <person name="Cuomo C.A."/>
        </authorList>
    </citation>
    <scope>NUCLEOTIDE SEQUENCE [LARGE SCALE GENOMIC DNA]</scope>
    <source>
        <strain evidence="9">ATCC 11503 / BCRC 21390 / CBS 2605 / JCM 1781 / NBRC 1676 / NRRL YB-4239</strain>
    </source>
</reference>
<dbReference type="InterPro" id="IPR015421">
    <property type="entry name" value="PyrdxlP-dep_Trfase_major"/>
</dbReference>
<dbReference type="VEuPathDB" id="FungiDB:LELG_05645"/>
<dbReference type="EMBL" id="CH981534">
    <property type="protein sequence ID" value="EDK47464.1"/>
    <property type="molecule type" value="Genomic_DNA"/>
</dbReference>
<dbReference type="GO" id="GO:0030170">
    <property type="term" value="F:pyridoxal phosphate binding"/>
    <property type="evidence" value="ECO:0007669"/>
    <property type="project" value="InterPro"/>
</dbReference>
<keyword evidence="4" id="KW-0808">Transferase</keyword>
<feature type="region of interest" description="Disordered" evidence="6">
    <location>
        <begin position="1"/>
        <end position="34"/>
    </location>
</feature>
<evidence type="ECO:0000259" key="7">
    <source>
        <dbReference type="Pfam" id="PF00155"/>
    </source>
</evidence>
<dbReference type="OMA" id="YAPANND"/>
<dbReference type="FunCoup" id="A5E7Q6">
    <property type="interactions" value="150"/>
</dbReference>